<proteinExistence type="predicted"/>
<protein>
    <submittedName>
        <fullName evidence="2">Uncharacterized protein</fullName>
    </submittedName>
</protein>
<feature type="compositionally biased region" description="Gly residues" evidence="1">
    <location>
        <begin position="36"/>
        <end position="47"/>
    </location>
</feature>
<sequence length="97" mass="10641">MKLKMRLRLKLKLRLKGVGKPGLGRWDPNGTRNGTVDGGCTGTWGRAGRGRESVSLPTIAKQRAGLQGWFNPPGPVSKSMNMSMRKMTENNLYNIVG</sequence>
<evidence type="ECO:0000313" key="2">
    <source>
        <dbReference type="EMBL" id="EEH32973.2"/>
    </source>
</evidence>
<feature type="region of interest" description="Disordered" evidence="1">
    <location>
        <begin position="20"/>
        <end position="52"/>
    </location>
</feature>
<dbReference type="RefSeq" id="XP_002793754.2">
    <property type="nucleotide sequence ID" value="XM_002793708.2"/>
</dbReference>
<dbReference type="AlphaFoldDB" id="C1GZT2"/>
<dbReference type="GeneID" id="9097002"/>
<evidence type="ECO:0000313" key="3">
    <source>
        <dbReference type="Proteomes" id="UP000002059"/>
    </source>
</evidence>
<accession>C1GZT2</accession>
<name>C1GZT2_PARBA</name>
<gene>
    <name evidence="2" type="ORF">PAAG_04026</name>
</gene>
<dbReference type="VEuPathDB" id="FungiDB:PAAG_04026"/>
<dbReference type="Proteomes" id="UP000002059">
    <property type="component" value="Partially assembled WGS sequence"/>
</dbReference>
<dbReference type="HOGENOM" id="CLU_2347286_0_0_1"/>
<reference evidence="2 3" key="1">
    <citation type="journal article" date="2011" name="PLoS Genet.">
        <title>Comparative genomic analysis of human fungal pathogens causing paracoccidioidomycosis.</title>
        <authorList>
            <person name="Desjardins C.A."/>
            <person name="Champion M.D."/>
            <person name="Holder J.W."/>
            <person name="Muszewska A."/>
            <person name="Goldberg J."/>
            <person name="Bailao A.M."/>
            <person name="Brigido M.M."/>
            <person name="Ferreira M.E."/>
            <person name="Garcia A.M."/>
            <person name="Grynberg M."/>
            <person name="Gujja S."/>
            <person name="Heiman D.I."/>
            <person name="Henn M.R."/>
            <person name="Kodira C.D."/>
            <person name="Leon-Narvaez H."/>
            <person name="Longo L.V."/>
            <person name="Ma L.J."/>
            <person name="Malavazi I."/>
            <person name="Matsuo A.L."/>
            <person name="Morais F.V."/>
            <person name="Pereira M."/>
            <person name="Rodriguez-Brito S."/>
            <person name="Sakthikumar S."/>
            <person name="Salem-Izacc S.M."/>
            <person name="Sykes S.M."/>
            <person name="Teixeira M.M."/>
            <person name="Vallejo M.C."/>
            <person name="Walter M.E."/>
            <person name="Yandava C."/>
            <person name="Young S."/>
            <person name="Zeng Q."/>
            <person name="Zucker J."/>
            <person name="Felipe M.S."/>
            <person name="Goldman G.H."/>
            <person name="Haas B.J."/>
            <person name="McEwen J.G."/>
            <person name="Nino-Vega G."/>
            <person name="Puccia R."/>
            <person name="San-Blas G."/>
            <person name="Soares C.M."/>
            <person name="Birren B.W."/>
            <person name="Cuomo C.A."/>
        </authorList>
    </citation>
    <scope>NUCLEOTIDE SEQUENCE [LARGE SCALE GENOMIC DNA]</scope>
    <source>
        <strain evidence="3">ATCC MYA-826 / Pb01</strain>
    </source>
</reference>
<evidence type="ECO:0000256" key="1">
    <source>
        <dbReference type="SAM" id="MobiDB-lite"/>
    </source>
</evidence>
<organism evidence="2 3">
    <name type="scientific">Paracoccidioides lutzii (strain ATCC MYA-826 / Pb01)</name>
    <name type="common">Paracoccidioides brasiliensis</name>
    <dbReference type="NCBI Taxonomy" id="502779"/>
    <lineage>
        <taxon>Eukaryota</taxon>
        <taxon>Fungi</taxon>
        <taxon>Dikarya</taxon>
        <taxon>Ascomycota</taxon>
        <taxon>Pezizomycotina</taxon>
        <taxon>Eurotiomycetes</taxon>
        <taxon>Eurotiomycetidae</taxon>
        <taxon>Onygenales</taxon>
        <taxon>Ajellomycetaceae</taxon>
        <taxon>Paracoccidioides</taxon>
    </lineage>
</organism>
<dbReference type="KEGG" id="pbl:PAAG_04026"/>
<dbReference type="EMBL" id="KN294001">
    <property type="protein sequence ID" value="EEH32973.2"/>
    <property type="molecule type" value="Genomic_DNA"/>
</dbReference>
<keyword evidence="3" id="KW-1185">Reference proteome</keyword>